<protein>
    <submittedName>
        <fullName evidence="1">L-rhamnose mutarotase</fullName>
    </submittedName>
</protein>
<proteinExistence type="predicted"/>
<dbReference type="SUPFAM" id="SSF54909">
    <property type="entry name" value="Dimeric alpha+beta barrel"/>
    <property type="match status" value="1"/>
</dbReference>
<evidence type="ECO:0000313" key="1">
    <source>
        <dbReference type="EMBL" id="GAA3558607.1"/>
    </source>
</evidence>
<dbReference type="PANTHER" id="PTHR34389">
    <property type="entry name" value="L-RHAMNOSE MUTAROTASE"/>
    <property type="match status" value="1"/>
</dbReference>
<dbReference type="Proteomes" id="UP001500767">
    <property type="component" value="Unassembled WGS sequence"/>
</dbReference>
<evidence type="ECO:0000313" key="2">
    <source>
        <dbReference type="Proteomes" id="UP001500767"/>
    </source>
</evidence>
<dbReference type="RefSeq" id="WP_204911754.1">
    <property type="nucleotide sequence ID" value="NZ_BAAAYR010000001.1"/>
</dbReference>
<dbReference type="InterPro" id="IPR011008">
    <property type="entry name" value="Dimeric_a/b-barrel"/>
</dbReference>
<dbReference type="Gene3D" id="3.30.70.100">
    <property type="match status" value="1"/>
</dbReference>
<dbReference type="Pfam" id="PF05336">
    <property type="entry name" value="rhaM"/>
    <property type="match status" value="1"/>
</dbReference>
<dbReference type="PANTHER" id="PTHR34389:SF2">
    <property type="entry name" value="L-RHAMNOSE MUTAROTASE"/>
    <property type="match status" value="1"/>
</dbReference>
<reference evidence="2" key="1">
    <citation type="journal article" date="2019" name="Int. J. Syst. Evol. Microbiol.">
        <title>The Global Catalogue of Microorganisms (GCM) 10K type strain sequencing project: providing services to taxonomists for standard genome sequencing and annotation.</title>
        <authorList>
            <consortium name="The Broad Institute Genomics Platform"/>
            <consortium name="The Broad Institute Genome Sequencing Center for Infectious Disease"/>
            <person name="Wu L."/>
            <person name="Ma J."/>
        </authorList>
    </citation>
    <scope>NUCLEOTIDE SEQUENCE [LARGE SCALE GENOMIC DNA]</scope>
    <source>
        <strain evidence="2">JCM 16540</strain>
    </source>
</reference>
<sequence>MPRYCLRGRVRPEHVAEYTRVHQEVWPEMLDALTEAGWRHYSLFVSPDGTLVGYVEADDLDTVQRAIQATPVNDRWQRSVAALFASDGAPDQAWEVLPEVFHLEGGTAGRDRG</sequence>
<dbReference type="InterPro" id="IPR008000">
    <property type="entry name" value="Rham/fucose_mutarotase"/>
</dbReference>
<gene>
    <name evidence="1" type="ORF">GCM10022197_12430</name>
</gene>
<name>A0ABP6X2R9_9ACTN</name>
<accession>A0ABP6X2R9</accession>
<dbReference type="EMBL" id="BAAAYR010000001">
    <property type="protein sequence ID" value="GAA3558607.1"/>
    <property type="molecule type" value="Genomic_DNA"/>
</dbReference>
<keyword evidence="2" id="KW-1185">Reference proteome</keyword>
<comment type="caution">
    <text evidence="1">The sequence shown here is derived from an EMBL/GenBank/DDBJ whole genome shotgun (WGS) entry which is preliminary data.</text>
</comment>
<organism evidence="1 2">
    <name type="scientific">Microlunatus spumicola</name>
    <dbReference type="NCBI Taxonomy" id="81499"/>
    <lineage>
        <taxon>Bacteria</taxon>
        <taxon>Bacillati</taxon>
        <taxon>Actinomycetota</taxon>
        <taxon>Actinomycetes</taxon>
        <taxon>Propionibacteriales</taxon>
        <taxon>Propionibacteriaceae</taxon>
        <taxon>Microlunatus</taxon>
    </lineage>
</organism>